<gene>
    <name evidence="2" type="ORF">HNP98_004311</name>
</gene>
<feature type="region of interest" description="Disordered" evidence="1">
    <location>
        <begin position="34"/>
        <end position="87"/>
    </location>
</feature>
<accession>A0ABX2FWC9</accession>
<comment type="caution">
    <text evidence="2">The sequence shown here is derived from an EMBL/GenBank/DDBJ whole genome shotgun (WGS) entry which is preliminary data.</text>
</comment>
<name>A0ABX2FWC9_9BACT</name>
<keyword evidence="3" id="KW-1185">Reference proteome</keyword>
<feature type="compositionally biased region" description="Polar residues" evidence="1">
    <location>
        <begin position="35"/>
        <end position="57"/>
    </location>
</feature>
<proteinExistence type="predicted"/>
<dbReference type="EMBL" id="JABSNP010000036">
    <property type="protein sequence ID" value="NRT21464.1"/>
    <property type="molecule type" value="Genomic_DNA"/>
</dbReference>
<evidence type="ECO:0000313" key="2">
    <source>
        <dbReference type="EMBL" id="NRT21464.1"/>
    </source>
</evidence>
<dbReference type="Proteomes" id="UP000779507">
    <property type="component" value="Unassembled WGS sequence"/>
</dbReference>
<sequence length="87" mass="9452">MVLADQVLVAEVGQAAPRYPELILLDLQMPMLNGLDSSRTYQPPPSAQQSTRTQHSPALSKAQDLAQPPIAGMVAEPLNVEENDHCF</sequence>
<organism evidence="2 3">
    <name type="scientific">Hymenobacter caeli</name>
    <dbReference type="NCBI Taxonomy" id="2735894"/>
    <lineage>
        <taxon>Bacteria</taxon>
        <taxon>Pseudomonadati</taxon>
        <taxon>Bacteroidota</taxon>
        <taxon>Cytophagia</taxon>
        <taxon>Cytophagales</taxon>
        <taxon>Hymenobacteraceae</taxon>
        <taxon>Hymenobacter</taxon>
    </lineage>
</organism>
<reference evidence="2 3" key="1">
    <citation type="submission" date="2020-05" db="EMBL/GenBank/DDBJ databases">
        <title>Genomic Encyclopedia of Type Strains, Phase IV (KMG-V): Genome sequencing to study the core and pangenomes of soil and plant-associated prokaryotes.</title>
        <authorList>
            <person name="Whitman W."/>
        </authorList>
    </citation>
    <scope>NUCLEOTIDE SEQUENCE [LARGE SCALE GENOMIC DNA]</scope>
    <source>
        <strain evidence="2 3">9A</strain>
    </source>
</reference>
<protein>
    <submittedName>
        <fullName evidence="2">CheY-like chemotaxis protein</fullName>
    </submittedName>
</protein>
<evidence type="ECO:0000313" key="3">
    <source>
        <dbReference type="Proteomes" id="UP000779507"/>
    </source>
</evidence>
<evidence type="ECO:0000256" key="1">
    <source>
        <dbReference type="SAM" id="MobiDB-lite"/>
    </source>
</evidence>